<dbReference type="InParanoid" id="K3WSA1"/>
<proteinExistence type="predicted"/>
<reference evidence="2" key="2">
    <citation type="submission" date="2010-04" db="EMBL/GenBank/DDBJ databases">
        <authorList>
            <person name="Buell R."/>
            <person name="Hamilton J."/>
            <person name="Hostetler J."/>
        </authorList>
    </citation>
    <scope>NUCLEOTIDE SEQUENCE [LARGE SCALE GENOMIC DNA]</scope>
    <source>
        <strain evidence="2">DAOM:BR144</strain>
    </source>
</reference>
<keyword evidence="2" id="KW-1185">Reference proteome</keyword>
<evidence type="ECO:0000313" key="1">
    <source>
        <dbReference type="EnsemblProtists" id="PYU1_T007845"/>
    </source>
</evidence>
<name>K3WSA1_GLOUD</name>
<dbReference type="VEuPathDB" id="FungiDB:PYU1_G007829"/>
<dbReference type="HOGENOM" id="CLU_1458118_0_0_1"/>
<organism evidence="1 2">
    <name type="scientific">Globisporangium ultimum (strain ATCC 200006 / CBS 805.95 / DAOM BR144)</name>
    <name type="common">Pythium ultimum</name>
    <dbReference type="NCBI Taxonomy" id="431595"/>
    <lineage>
        <taxon>Eukaryota</taxon>
        <taxon>Sar</taxon>
        <taxon>Stramenopiles</taxon>
        <taxon>Oomycota</taxon>
        <taxon>Peronosporomycetes</taxon>
        <taxon>Pythiales</taxon>
        <taxon>Pythiaceae</taxon>
        <taxon>Globisporangium</taxon>
    </lineage>
</organism>
<dbReference type="Proteomes" id="UP000019132">
    <property type="component" value="Unassembled WGS sequence"/>
</dbReference>
<sequence length="186" mass="21741">ASHADTTQHHVRLLSHDSVWYAFGHWWPDWLREFWQRDVGHRGRRVGSFPHVRRLLQLQRIPAKPSDVQVVACAFLACVCAIDRRYGYALPEDRRVFPCWFRRSLKRSDVVVLRREACVHPEATLQEEEINAGYEDTATRGSRGKREAKKWPTASDVSRALSYCNFESLMQSDYVKHILFSVLFVI</sequence>
<reference evidence="2" key="1">
    <citation type="journal article" date="2010" name="Genome Biol.">
        <title>Genome sequence of the necrotrophic plant pathogen Pythium ultimum reveals original pathogenicity mechanisms and effector repertoire.</title>
        <authorList>
            <person name="Levesque C.A."/>
            <person name="Brouwer H."/>
            <person name="Cano L."/>
            <person name="Hamilton J.P."/>
            <person name="Holt C."/>
            <person name="Huitema E."/>
            <person name="Raffaele S."/>
            <person name="Robideau G.P."/>
            <person name="Thines M."/>
            <person name="Win J."/>
            <person name="Zerillo M.M."/>
            <person name="Beakes G.W."/>
            <person name="Boore J.L."/>
            <person name="Busam D."/>
            <person name="Dumas B."/>
            <person name="Ferriera S."/>
            <person name="Fuerstenberg S.I."/>
            <person name="Gachon C.M."/>
            <person name="Gaulin E."/>
            <person name="Govers F."/>
            <person name="Grenville-Briggs L."/>
            <person name="Horner N."/>
            <person name="Hostetler J."/>
            <person name="Jiang R.H."/>
            <person name="Johnson J."/>
            <person name="Krajaejun T."/>
            <person name="Lin H."/>
            <person name="Meijer H.J."/>
            <person name="Moore B."/>
            <person name="Morris P."/>
            <person name="Phuntmart V."/>
            <person name="Puiu D."/>
            <person name="Shetty J."/>
            <person name="Stajich J.E."/>
            <person name="Tripathy S."/>
            <person name="Wawra S."/>
            <person name="van West P."/>
            <person name="Whitty B.R."/>
            <person name="Coutinho P.M."/>
            <person name="Henrissat B."/>
            <person name="Martin F."/>
            <person name="Thomas P.D."/>
            <person name="Tyler B.M."/>
            <person name="De Vries R.P."/>
            <person name="Kamoun S."/>
            <person name="Yandell M."/>
            <person name="Tisserat N."/>
            <person name="Buell C.R."/>
        </authorList>
    </citation>
    <scope>NUCLEOTIDE SEQUENCE</scope>
    <source>
        <strain evidence="2">DAOM:BR144</strain>
    </source>
</reference>
<reference evidence="1" key="3">
    <citation type="submission" date="2015-02" db="UniProtKB">
        <authorList>
            <consortium name="EnsemblProtists"/>
        </authorList>
    </citation>
    <scope>IDENTIFICATION</scope>
    <source>
        <strain evidence="1">DAOM BR144</strain>
    </source>
</reference>
<dbReference type="EMBL" id="GL376617">
    <property type="status" value="NOT_ANNOTATED_CDS"/>
    <property type="molecule type" value="Genomic_DNA"/>
</dbReference>
<dbReference type="AlphaFoldDB" id="K3WSA1"/>
<accession>K3WSA1</accession>
<dbReference type="EnsemblProtists" id="PYU1_T007845">
    <property type="protein sequence ID" value="PYU1_T007845"/>
    <property type="gene ID" value="PYU1_G007829"/>
</dbReference>
<protein>
    <submittedName>
        <fullName evidence="1">Uncharacterized protein</fullName>
    </submittedName>
</protein>
<evidence type="ECO:0000313" key="2">
    <source>
        <dbReference type="Proteomes" id="UP000019132"/>
    </source>
</evidence>